<dbReference type="KEGG" id="cqn:G7Y29_00680"/>
<feature type="signal peptide" evidence="1">
    <location>
        <begin position="1"/>
        <end position="28"/>
    </location>
</feature>
<evidence type="ECO:0000313" key="2">
    <source>
        <dbReference type="EMBL" id="QPK83379.1"/>
    </source>
</evidence>
<dbReference type="EMBL" id="CP064955">
    <property type="protein sequence ID" value="QPK83379.1"/>
    <property type="molecule type" value="Genomic_DNA"/>
</dbReference>
<organism evidence="2 3">
    <name type="scientific">Corynebacterium qintianiae</name>
    <dbReference type="NCBI Taxonomy" id="2709392"/>
    <lineage>
        <taxon>Bacteria</taxon>
        <taxon>Bacillati</taxon>
        <taxon>Actinomycetota</taxon>
        <taxon>Actinomycetes</taxon>
        <taxon>Mycobacteriales</taxon>
        <taxon>Corynebacteriaceae</taxon>
        <taxon>Corynebacterium</taxon>
    </lineage>
</organism>
<proteinExistence type="predicted"/>
<sequence length="162" mass="16541">MNFSERMRIGTVALVAAAALSHPGIAHAASVPGTPSPTATVEYRQTETGREVAIQPGQTIALEPEGQAVAKFVIEEGEESTLPPGWSVLTASTGLKITAAATAAEGEFAAVKVVGINGETGDLRVVVERADSAPAPAAKPSPSSSSSWINELVGRVVTFFGS</sequence>
<dbReference type="AlphaFoldDB" id="A0A7T0KN42"/>
<accession>A0A7T0KN42</accession>
<protein>
    <submittedName>
        <fullName evidence="2">Uncharacterized protein</fullName>
    </submittedName>
</protein>
<dbReference type="RefSeq" id="WP_165002916.1">
    <property type="nucleotide sequence ID" value="NZ_CP064955.1"/>
</dbReference>
<keyword evidence="3" id="KW-1185">Reference proteome</keyword>
<gene>
    <name evidence="2" type="ORF">G7Y29_00680</name>
</gene>
<feature type="chain" id="PRO_5032538846" evidence="1">
    <location>
        <begin position="29"/>
        <end position="162"/>
    </location>
</feature>
<name>A0A7T0KN42_9CORY</name>
<reference evidence="2 3" key="1">
    <citation type="submission" date="2020-11" db="EMBL/GenBank/DDBJ databases">
        <title>Corynebacterium sp. MC1420.</title>
        <authorList>
            <person name="Zhou J."/>
        </authorList>
    </citation>
    <scope>NUCLEOTIDE SEQUENCE [LARGE SCALE GENOMIC DNA]</scope>
    <source>
        <strain evidence="2 3">MC1420</strain>
    </source>
</reference>
<evidence type="ECO:0000256" key="1">
    <source>
        <dbReference type="SAM" id="SignalP"/>
    </source>
</evidence>
<dbReference type="Proteomes" id="UP000594586">
    <property type="component" value="Chromosome"/>
</dbReference>
<evidence type="ECO:0000313" key="3">
    <source>
        <dbReference type="Proteomes" id="UP000594586"/>
    </source>
</evidence>
<keyword evidence="1" id="KW-0732">Signal</keyword>